<gene>
    <name evidence="2" type="ORF">ACFOGH_07700</name>
</gene>
<dbReference type="Proteomes" id="UP001595547">
    <property type="component" value="Unassembled WGS sequence"/>
</dbReference>
<evidence type="ECO:0000313" key="2">
    <source>
        <dbReference type="EMBL" id="MFC3180868.1"/>
    </source>
</evidence>
<reference evidence="3" key="1">
    <citation type="journal article" date="2019" name="Int. J. Syst. Evol. Microbiol.">
        <title>The Global Catalogue of Microorganisms (GCM) 10K type strain sequencing project: providing services to taxonomists for standard genome sequencing and annotation.</title>
        <authorList>
            <consortium name="The Broad Institute Genomics Platform"/>
            <consortium name="The Broad Institute Genome Sequencing Center for Infectious Disease"/>
            <person name="Wu L."/>
            <person name="Ma J."/>
        </authorList>
    </citation>
    <scope>NUCLEOTIDE SEQUENCE [LARGE SCALE GENOMIC DNA]</scope>
    <source>
        <strain evidence="3">KCTC 52039</strain>
    </source>
</reference>
<dbReference type="Pfam" id="PF14247">
    <property type="entry name" value="DUF4344"/>
    <property type="match status" value="2"/>
</dbReference>
<comment type="caution">
    <text evidence="2">The sequence shown here is derived from an EMBL/GenBank/DDBJ whole genome shotgun (WGS) entry which is preliminary data.</text>
</comment>
<keyword evidence="3" id="KW-1185">Reference proteome</keyword>
<evidence type="ECO:0000256" key="1">
    <source>
        <dbReference type="SAM" id="SignalP"/>
    </source>
</evidence>
<evidence type="ECO:0000313" key="3">
    <source>
        <dbReference type="Proteomes" id="UP001595547"/>
    </source>
</evidence>
<proteinExistence type="predicted"/>
<sequence>MRQFLWAVWLCVVAASASAQTVFQFPEDEEESAFIANEVIATFYHELGHAMIDVLQLPVLGKEEDAADHLSVILMNDIWEEEAAANILASDATAYALLAAQREAGGEDPSYSDEHSLDMQRYYSVVCLFYGANPEARQGLADELGLPPERAERCPEEWQAAAGSWDALLADATPGGDNVGLVMQPGQEGQPLADLIAEEVVAINERFGLPIEVSVLVADCGEANAYYSPSQQTITICNEYAQNLQAMWEASPD</sequence>
<feature type="chain" id="PRO_5045809201" evidence="1">
    <location>
        <begin position="20"/>
        <end position="253"/>
    </location>
</feature>
<name>A0ABV7J417_9RHOB</name>
<keyword evidence="1" id="KW-0732">Signal</keyword>
<organism evidence="2 3">
    <name type="scientific">Cypionkella sinensis</name>
    <dbReference type="NCBI Taxonomy" id="1756043"/>
    <lineage>
        <taxon>Bacteria</taxon>
        <taxon>Pseudomonadati</taxon>
        <taxon>Pseudomonadota</taxon>
        <taxon>Alphaproteobacteria</taxon>
        <taxon>Rhodobacterales</taxon>
        <taxon>Paracoccaceae</taxon>
        <taxon>Cypionkella</taxon>
    </lineage>
</organism>
<dbReference type="RefSeq" id="WP_380072488.1">
    <property type="nucleotide sequence ID" value="NZ_JBHRTO010000001.1"/>
</dbReference>
<protein>
    <submittedName>
        <fullName evidence="2">DUF4344 domain-containing metallopeptidase</fullName>
    </submittedName>
</protein>
<accession>A0ABV7J417</accession>
<feature type="signal peptide" evidence="1">
    <location>
        <begin position="1"/>
        <end position="19"/>
    </location>
</feature>
<dbReference type="InterPro" id="IPR025644">
    <property type="entry name" value="DUF4344"/>
</dbReference>
<dbReference type="EMBL" id="JBHRTO010000001">
    <property type="protein sequence ID" value="MFC3180868.1"/>
    <property type="molecule type" value="Genomic_DNA"/>
</dbReference>